<comment type="caution">
    <text evidence="3">The sequence shown here is derived from an EMBL/GenBank/DDBJ whole genome shotgun (WGS) entry which is preliminary data.</text>
</comment>
<accession>A0ABT7FEZ7</accession>
<feature type="region of interest" description="Disordered" evidence="1">
    <location>
        <begin position="695"/>
        <end position="729"/>
    </location>
</feature>
<evidence type="ECO:0000313" key="3">
    <source>
        <dbReference type="EMBL" id="MDK3073711.1"/>
    </source>
</evidence>
<organism evidence="3 4">
    <name type="scientific">Sedimentitalea xiamensis</name>
    <dbReference type="NCBI Taxonomy" id="3050037"/>
    <lineage>
        <taxon>Bacteria</taxon>
        <taxon>Pseudomonadati</taxon>
        <taxon>Pseudomonadota</taxon>
        <taxon>Alphaproteobacteria</taxon>
        <taxon>Rhodobacterales</taxon>
        <taxon>Paracoccaceae</taxon>
        <taxon>Sedimentitalea</taxon>
    </lineage>
</organism>
<protein>
    <submittedName>
        <fullName evidence="3">Uncharacterized protein</fullName>
    </submittedName>
</protein>
<keyword evidence="4" id="KW-1185">Reference proteome</keyword>
<proteinExistence type="predicted"/>
<keyword evidence="2" id="KW-0472">Membrane</keyword>
<dbReference type="EMBL" id="JASNJE010000012">
    <property type="protein sequence ID" value="MDK3073711.1"/>
    <property type="molecule type" value="Genomic_DNA"/>
</dbReference>
<keyword evidence="2" id="KW-1133">Transmembrane helix</keyword>
<feature type="transmembrane region" description="Helical" evidence="2">
    <location>
        <begin position="21"/>
        <end position="42"/>
    </location>
</feature>
<name>A0ABT7FEZ7_9RHOB</name>
<feature type="compositionally biased region" description="Basic and acidic residues" evidence="1">
    <location>
        <begin position="713"/>
        <end position="729"/>
    </location>
</feature>
<evidence type="ECO:0000256" key="2">
    <source>
        <dbReference type="SAM" id="Phobius"/>
    </source>
</evidence>
<keyword evidence="2" id="KW-0812">Transmembrane</keyword>
<reference evidence="3 4" key="1">
    <citation type="submission" date="2023-05" db="EMBL/GenBank/DDBJ databases">
        <title>Sedimentitalea sp. nov. JM2-8.</title>
        <authorList>
            <person name="Huang J."/>
        </authorList>
    </citation>
    <scope>NUCLEOTIDE SEQUENCE [LARGE SCALE GENOMIC DNA]</scope>
    <source>
        <strain evidence="3 4">JM2-8</strain>
    </source>
</reference>
<dbReference type="RefSeq" id="WP_284485650.1">
    <property type="nucleotide sequence ID" value="NZ_JASNJE010000012.1"/>
</dbReference>
<gene>
    <name evidence="3" type="ORF">QO034_11360</name>
</gene>
<evidence type="ECO:0000313" key="4">
    <source>
        <dbReference type="Proteomes" id="UP001227126"/>
    </source>
</evidence>
<dbReference type="Proteomes" id="UP001227126">
    <property type="component" value="Unassembled WGS sequence"/>
</dbReference>
<evidence type="ECO:0000256" key="1">
    <source>
        <dbReference type="SAM" id="MobiDB-lite"/>
    </source>
</evidence>
<sequence length="729" mass="81321">MNEKLKSLLERIEALLAAIPFLRTVFTLALVILLLVNIWPWIQRLPLWPITTKGHIFVESPEIYTRERLVNDRYSQAFWLEQQLRKLDEATNFTAVNRDLALKLTVGTGGEANLPTLTQLSTPPFQHEYEIRSALRARIRQALLENQLDDRHDLTGNSVYGLKFDTSVIPGTNTRTRAYVRVRVVPPEQPGPELLPDLLSQSLDELRSDTPDNKFRHFPEHYENWIASIEWRLNSYLADIPEYDDREAVWPCIKGELSDGQKELTRKILAEALAKVLAIDERKVVFPDQLFPETPDGGKFGANEKFDLPEPWKRYLQVAFVHNDTCRNWKQFEVSPLRQYLLITEDAEIGKLDDVQQGEFSKAYFQNTRQGLTDADGAETTYVISSQRTNPDGKPWPSREEFEGLKLQFKLDGTSLAKLISHSAAYDRCIAPLDLPASAEDCAATGKSIAVEVGMYNFAQKILDADSYLYTVFPKSDVSGVLERSLMSSVMGLDITGGQGSLSSSSAEAASQLVASQLSFSDEEVSGEIVFGWIVGSEGVQQPVQKSQFVLLSLPAHLPLLNLQLDTGWLDRNSAFHPDKTGMTMNVALPPDYEAFDTLISGSKRYGPAIFDRLMERKSIHACRSASILIPGARLWRSSLVTLAGQPADQISVMPNMRGIIAHYKQVPPLESGAALLQVWTSEGSDRIDDRVTIINEGSDDCPPNPAAGQEPAAKDAKSEDADQTVSKD</sequence>